<keyword evidence="1" id="KW-0732">Signal</keyword>
<dbReference type="STRING" id="1073327.SAMN04488108_3736"/>
<evidence type="ECO:0000313" key="2">
    <source>
        <dbReference type="EMBL" id="SHO64911.1"/>
    </source>
</evidence>
<dbReference type="AlphaFoldDB" id="A0A1M7ZJ30"/>
<feature type="chain" id="PRO_5013382941" evidence="1">
    <location>
        <begin position="23"/>
        <end position="278"/>
    </location>
</feature>
<reference evidence="3" key="1">
    <citation type="submission" date="2016-12" db="EMBL/GenBank/DDBJ databases">
        <authorList>
            <person name="Varghese N."/>
            <person name="Submissions S."/>
        </authorList>
    </citation>
    <scope>NUCLEOTIDE SEQUENCE [LARGE SCALE GENOMIC DNA]</scope>
    <source>
        <strain evidence="3">DSM 25035</strain>
    </source>
</reference>
<sequence length="278" mass="31153">MKAKILLLVGAICLSFIQLSFAQGLTGRAYYKTSSNIKIAMDSTKMAPEQMAEIQAQLKKQMEKEFILDFTQTESNWKQAPSLGGGPATASSGGMQIKIMEGGQDRLLYKNVESQSYLEEEDLMGKEFLVKDSLTTMDWELTGKTKQIGNYASQEAKYMRIIDAKRFSTGMEEMETVKDTVSIVAWFTPQIPVSHGPNQYWGLPGLILEVQNEGSTIICQKIVLNPSDEPVEIEIPKKGKEMSRAEFMAVQEEQMQDMMKRYSGKPGEGNQFTIRIGN</sequence>
<feature type="signal peptide" evidence="1">
    <location>
        <begin position="1"/>
        <end position="22"/>
    </location>
</feature>
<gene>
    <name evidence="2" type="ORF">SAMN04488108_3736</name>
</gene>
<organism evidence="2 3">
    <name type="scientific">Algoriphagus zhangzhouensis</name>
    <dbReference type="NCBI Taxonomy" id="1073327"/>
    <lineage>
        <taxon>Bacteria</taxon>
        <taxon>Pseudomonadati</taxon>
        <taxon>Bacteroidota</taxon>
        <taxon>Cytophagia</taxon>
        <taxon>Cytophagales</taxon>
        <taxon>Cyclobacteriaceae</taxon>
        <taxon>Algoriphagus</taxon>
    </lineage>
</organism>
<dbReference type="EMBL" id="FRXN01000006">
    <property type="protein sequence ID" value="SHO64911.1"/>
    <property type="molecule type" value="Genomic_DNA"/>
</dbReference>
<dbReference type="RefSeq" id="WP_073573333.1">
    <property type="nucleotide sequence ID" value="NZ_FRXN01000006.1"/>
</dbReference>
<accession>A0A1M7ZJ30</accession>
<dbReference type="Proteomes" id="UP000184609">
    <property type="component" value="Unassembled WGS sequence"/>
</dbReference>
<protein>
    <submittedName>
        <fullName evidence="2">GLPGLI family protein</fullName>
    </submittedName>
</protein>
<dbReference type="InterPro" id="IPR005901">
    <property type="entry name" value="GLPGLI"/>
</dbReference>
<name>A0A1M7ZJ30_9BACT</name>
<dbReference type="OrthoDB" id="1440774at2"/>
<dbReference type="NCBIfam" id="TIGR01200">
    <property type="entry name" value="GLPGLI"/>
    <property type="match status" value="1"/>
</dbReference>
<evidence type="ECO:0000313" key="3">
    <source>
        <dbReference type="Proteomes" id="UP000184609"/>
    </source>
</evidence>
<evidence type="ECO:0000256" key="1">
    <source>
        <dbReference type="SAM" id="SignalP"/>
    </source>
</evidence>
<keyword evidence="3" id="KW-1185">Reference proteome</keyword>
<proteinExistence type="predicted"/>
<dbReference type="Pfam" id="PF09697">
    <property type="entry name" value="Porph_ging"/>
    <property type="match status" value="1"/>
</dbReference>